<name>A0A7I4YFV0_HAECO</name>
<keyword evidence="2" id="KW-1185">Reference proteome</keyword>
<dbReference type="Pfam" id="PF07707">
    <property type="entry name" value="BACK"/>
    <property type="match status" value="1"/>
</dbReference>
<evidence type="ECO:0000313" key="3">
    <source>
        <dbReference type="WBParaSite" id="HCON_00088069-00001"/>
    </source>
</evidence>
<organism evidence="2 3">
    <name type="scientific">Haemonchus contortus</name>
    <name type="common">Barber pole worm</name>
    <dbReference type="NCBI Taxonomy" id="6289"/>
    <lineage>
        <taxon>Eukaryota</taxon>
        <taxon>Metazoa</taxon>
        <taxon>Ecdysozoa</taxon>
        <taxon>Nematoda</taxon>
        <taxon>Chromadorea</taxon>
        <taxon>Rhabditida</taxon>
        <taxon>Rhabditina</taxon>
        <taxon>Rhabditomorpha</taxon>
        <taxon>Strongyloidea</taxon>
        <taxon>Trichostrongylidae</taxon>
        <taxon>Haemonchus</taxon>
    </lineage>
</organism>
<dbReference type="WBParaSite" id="HCON_00088069-00001">
    <property type="protein sequence ID" value="HCON_00088069-00001"/>
    <property type="gene ID" value="HCON_00088069"/>
</dbReference>
<accession>A0A7I4YFV0</accession>
<feature type="domain" description="BACK" evidence="1">
    <location>
        <begin position="1"/>
        <end position="41"/>
    </location>
</feature>
<reference evidence="3" key="1">
    <citation type="submission" date="2020-12" db="UniProtKB">
        <authorList>
            <consortium name="WormBaseParasite"/>
        </authorList>
    </citation>
    <scope>IDENTIFICATION</scope>
    <source>
        <strain evidence="3">MHco3</strain>
    </source>
</reference>
<sequence>VFTAVVQWVEFDLSSRKQFLSELLKHVRFPLCRPEFLVDTVSKNALVMADANCRVLVDQAKNGLILPSSTLECPRMRGRRTQPSGVIYVGMAKSNNNYLVNFHFIRSHVQYGNSSRYVDIKFCLSYSCKERIY</sequence>
<dbReference type="PANTHER" id="PTHR45632:SF17">
    <property type="entry name" value="KELCH-LIKE PROTEIN 31"/>
    <property type="match status" value="1"/>
</dbReference>
<proteinExistence type="predicted"/>
<dbReference type="PANTHER" id="PTHR45632">
    <property type="entry name" value="LD33804P"/>
    <property type="match status" value="1"/>
</dbReference>
<dbReference type="InterPro" id="IPR011705">
    <property type="entry name" value="BACK"/>
</dbReference>
<evidence type="ECO:0000259" key="1">
    <source>
        <dbReference type="Pfam" id="PF07707"/>
    </source>
</evidence>
<evidence type="ECO:0000313" key="2">
    <source>
        <dbReference type="Proteomes" id="UP000025227"/>
    </source>
</evidence>
<dbReference type="AlphaFoldDB" id="A0A7I4YFV0"/>
<dbReference type="Gene3D" id="1.25.40.420">
    <property type="match status" value="1"/>
</dbReference>
<dbReference type="Proteomes" id="UP000025227">
    <property type="component" value="Unplaced"/>
</dbReference>
<dbReference type="OrthoDB" id="191037at2759"/>
<protein>
    <submittedName>
        <fullName evidence="3">BACK domain-containing protein</fullName>
    </submittedName>
</protein>